<dbReference type="Proteomes" id="UP000585474">
    <property type="component" value="Unassembled WGS sequence"/>
</dbReference>
<gene>
    <name evidence="1" type="ORF">Acr_00g0040230</name>
</gene>
<sequence length="88" mass="10317">MLHQVIKFANRLGEETLYGDQIAAKQYYLATITTKATMKKVQLIEEEREVLEDVGRKPKAKVVEYLVRYELDEPSSDRFFFTCVNLKK</sequence>
<evidence type="ECO:0000313" key="2">
    <source>
        <dbReference type="Proteomes" id="UP000585474"/>
    </source>
</evidence>
<reference evidence="2" key="1">
    <citation type="submission" date="2019-07" db="EMBL/GenBank/DDBJ databases">
        <title>De Novo Assembly of kiwifruit Actinidia rufa.</title>
        <authorList>
            <person name="Sugita-Konishi S."/>
            <person name="Sato K."/>
            <person name="Mori E."/>
            <person name="Abe Y."/>
            <person name="Kisaki G."/>
            <person name="Hamano K."/>
            <person name="Suezawa K."/>
            <person name="Otani M."/>
            <person name="Fukuda T."/>
            <person name="Manabe T."/>
            <person name="Gomi K."/>
            <person name="Tabuchi M."/>
            <person name="Akimitsu K."/>
            <person name="Kataoka I."/>
        </authorList>
    </citation>
    <scope>NUCLEOTIDE SEQUENCE [LARGE SCALE GENOMIC DNA]</scope>
    <source>
        <strain evidence="2">cv. Fuchu</strain>
    </source>
</reference>
<dbReference type="EMBL" id="BJWL01000231">
    <property type="protein sequence ID" value="GFS35504.1"/>
    <property type="molecule type" value="Genomic_DNA"/>
</dbReference>
<protein>
    <submittedName>
        <fullName evidence="1">Uncharacterized protein</fullName>
    </submittedName>
</protein>
<keyword evidence="2" id="KW-1185">Reference proteome</keyword>
<name>A0A7J0DJJ7_9ERIC</name>
<dbReference type="AlphaFoldDB" id="A0A7J0DJJ7"/>
<comment type="caution">
    <text evidence="1">The sequence shown here is derived from an EMBL/GenBank/DDBJ whole genome shotgun (WGS) entry which is preliminary data.</text>
</comment>
<accession>A0A7J0DJJ7</accession>
<proteinExistence type="predicted"/>
<evidence type="ECO:0000313" key="1">
    <source>
        <dbReference type="EMBL" id="GFS35504.1"/>
    </source>
</evidence>
<organism evidence="1 2">
    <name type="scientific">Actinidia rufa</name>
    <dbReference type="NCBI Taxonomy" id="165716"/>
    <lineage>
        <taxon>Eukaryota</taxon>
        <taxon>Viridiplantae</taxon>
        <taxon>Streptophyta</taxon>
        <taxon>Embryophyta</taxon>
        <taxon>Tracheophyta</taxon>
        <taxon>Spermatophyta</taxon>
        <taxon>Magnoliopsida</taxon>
        <taxon>eudicotyledons</taxon>
        <taxon>Gunneridae</taxon>
        <taxon>Pentapetalae</taxon>
        <taxon>asterids</taxon>
        <taxon>Ericales</taxon>
        <taxon>Actinidiaceae</taxon>
        <taxon>Actinidia</taxon>
    </lineage>
</organism>
<dbReference type="OrthoDB" id="2919534at2759"/>